<protein>
    <submittedName>
        <fullName evidence="1">Uncharacterized protein</fullName>
    </submittedName>
</protein>
<dbReference type="AlphaFoldDB" id="A0AAD9HVL0"/>
<name>A0AAD9HVL0_9PEZI</name>
<sequence>MSPMGGAVCSFHQGGRAPWMKTTSTKRLVSLGAYVPIGSCFAQLEWAFVHTL</sequence>
<accession>A0AAD9HVL0</accession>
<organism evidence="1 2">
    <name type="scientific">Colletotrichum zoysiae</name>
    <dbReference type="NCBI Taxonomy" id="1216348"/>
    <lineage>
        <taxon>Eukaryota</taxon>
        <taxon>Fungi</taxon>
        <taxon>Dikarya</taxon>
        <taxon>Ascomycota</taxon>
        <taxon>Pezizomycotina</taxon>
        <taxon>Sordariomycetes</taxon>
        <taxon>Hypocreomycetidae</taxon>
        <taxon>Glomerellales</taxon>
        <taxon>Glomerellaceae</taxon>
        <taxon>Colletotrichum</taxon>
        <taxon>Colletotrichum graminicola species complex</taxon>
    </lineage>
</organism>
<evidence type="ECO:0000313" key="1">
    <source>
        <dbReference type="EMBL" id="KAK2035357.1"/>
    </source>
</evidence>
<dbReference type="EMBL" id="MU842809">
    <property type="protein sequence ID" value="KAK2035357.1"/>
    <property type="molecule type" value="Genomic_DNA"/>
</dbReference>
<proteinExistence type="predicted"/>
<evidence type="ECO:0000313" key="2">
    <source>
        <dbReference type="Proteomes" id="UP001232148"/>
    </source>
</evidence>
<keyword evidence="2" id="KW-1185">Reference proteome</keyword>
<gene>
    <name evidence="1" type="ORF">LX32DRAFT_153287</name>
</gene>
<reference evidence="1" key="1">
    <citation type="submission" date="2021-06" db="EMBL/GenBank/DDBJ databases">
        <title>Comparative genomics, transcriptomics and evolutionary studies reveal genomic signatures of adaptation to plant cell wall in hemibiotrophic fungi.</title>
        <authorList>
            <consortium name="DOE Joint Genome Institute"/>
            <person name="Baroncelli R."/>
            <person name="Diaz J.F."/>
            <person name="Benocci T."/>
            <person name="Peng M."/>
            <person name="Battaglia E."/>
            <person name="Haridas S."/>
            <person name="Andreopoulos W."/>
            <person name="Labutti K."/>
            <person name="Pangilinan J."/>
            <person name="Floch G.L."/>
            <person name="Makela M.R."/>
            <person name="Henrissat B."/>
            <person name="Grigoriev I.V."/>
            <person name="Crouch J.A."/>
            <person name="De Vries R.P."/>
            <person name="Sukno S.A."/>
            <person name="Thon M.R."/>
        </authorList>
    </citation>
    <scope>NUCLEOTIDE SEQUENCE</scope>
    <source>
        <strain evidence="1">MAFF235873</strain>
    </source>
</reference>
<dbReference type="Proteomes" id="UP001232148">
    <property type="component" value="Unassembled WGS sequence"/>
</dbReference>
<comment type="caution">
    <text evidence="1">The sequence shown here is derived from an EMBL/GenBank/DDBJ whole genome shotgun (WGS) entry which is preliminary data.</text>
</comment>